<dbReference type="InterPro" id="IPR050784">
    <property type="entry name" value="IAP"/>
</dbReference>
<evidence type="ECO:0000256" key="5">
    <source>
        <dbReference type="SAM" id="MobiDB-lite"/>
    </source>
</evidence>
<sequence>MNMAEKIPLESYFKGVAEEQGFENFDMKFELLRLGTFANLPESCYVPSIRLASAGFYYNGDKVQCFICKRGKNHWKVGDNPFKIHKHLSPECPFILDQTKENFSPVLPDDWKLSDKFNRIKDLFLTPGTSDASSGSSTEGCLFVIGGSDEQSEPLSSKSESSGSGSFSNRVNAERSLHEIHPKNEPDNINSTRRKKNTAQTGSSDQLRLSLSSSSLSSSGSDSSTMVKQRVTSRSQSASESSAQNRTQLRESKTLPQLKSAVKSQNQPASSSAVSGSDVNTRGQFDNIGTLGTSGKDAGPLKIERNRLESFRNWPANANVNPQDLAKSGFFYTGQGDRVQCVFCRGILRNWDPGDIPHIEHRNKYARCPFILGMSVGNVPMSANQSPHQFSTVNRGSHYLNQGPSSMESLGISTERPKHPNYAIEGNRIATFNNSNWPAYKHQTPKLLAQSGFFYAGFGDNVKCFFCDGGLKNWEPGDNPWEEHTRWYPRCPFVKSVKGEQYIMLVQSKYNAAAGQNMTSDVNSAAKPRAYEVEEREIKARLETPLVITVLNTGVSRQAVMVAIERRLKETGNDFPNAQALMDKVLEIEETGDLSRPEPITQQNENSTTDQNEQVLDTSSSTGTEDSLSTTNENCQSERRNTTRSRDVTEPSSGSVAGHSGADVAGPLSSVVAGPSSSAIAGTSSSAVAGPSSSVVAGTSSSAVAGPASELEKENRILKEQKTCKICLDEEVGVVFLPCGHLCCCVNCAPAVSLCPICRTAIKGSVRTYIP</sequence>
<dbReference type="PANTHER" id="PTHR10044:SF139">
    <property type="entry name" value="DEATH-ASSOCIATED INHIBITOR OF APOPTOSIS 2"/>
    <property type="match status" value="1"/>
</dbReference>
<feature type="compositionally biased region" description="Basic and acidic residues" evidence="5">
    <location>
        <begin position="636"/>
        <end position="649"/>
    </location>
</feature>
<feature type="compositionally biased region" description="Basic and acidic residues" evidence="5">
    <location>
        <begin position="172"/>
        <end position="186"/>
    </location>
</feature>
<dbReference type="Proteomes" id="UP001217089">
    <property type="component" value="Unassembled WGS sequence"/>
</dbReference>
<keyword evidence="8" id="KW-1185">Reference proteome</keyword>
<comment type="caution">
    <text evidence="7">The sequence shown here is derived from an EMBL/GenBank/DDBJ whole genome shotgun (WGS) entry which is preliminary data.</text>
</comment>
<keyword evidence="2 4" id="KW-0863">Zinc-finger</keyword>
<dbReference type="Gene3D" id="3.30.40.10">
    <property type="entry name" value="Zinc/RING finger domain, C3HC4 (zinc finger)"/>
    <property type="match status" value="1"/>
</dbReference>
<evidence type="ECO:0000256" key="1">
    <source>
        <dbReference type="ARBA" id="ARBA00006672"/>
    </source>
</evidence>
<evidence type="ECO:0000256" key="4">
    <source>
        <dbReference type="PROSITE-ProRule" id="PRU00175"/>
    </source>
</evidence>
<dbReference type="PROSITE" id="PS50143">
    <property type="entry name" value="BIR_REPEAT_2"/>
    <property type="match status" value="3"/>
</dbReference>
<keyword evidence="3" id="KW-0862">Zinc</keyword>
<dbReference type="CDD" id="cd00022">
    <property type="entry name" value="BIR"/>
    <property type="match status" value="3"/>
</dbReference>
<proteinExistence type="inferred from homology"/>
<gene>
    <name evidence="7" type="ORF">KUTeg_007625</name>
</gene>
<protein>
    <recommendedName>
        <fullName evidence="6">RING-type domain-containing protein</fullName>
    </recommendedName>
</protein>
<dbReference type="SUPFAM" id="SSF57924">
    <property type="entry name" value="Inhibitor of apoptosis (IAP) repeat"/>
    <property type="match status" value="3"/>
</dbReference>
<keyword evidence="2 4" id="KW-0479">Metal-binding</keyword>
<dbReference type="InterPro" id="IPR001841">
    <property type="entry name" value="Znf_RING"/>
</dbReference>
<dbReference type="PROSITE" id="PS50089">
    <property type="entry name" value="ZF_RING_2"/>
    <property type="match status" value="1"/>
</dbReference>
<dbReference type="CDD" id="cd16713">
    <property type="entry name" value="RING-HC_BIRC2_3_7"/>
    <property type="match status" value="1"/>
</dbReference>
<dbReference type="EMBL" id="JARBDR010000337">
    <property type="protein sequence ID" value="KAJ8315475.1"/>
    <property type="molecule type" value="Genomic_DNA"/>
</dbReference>
<feature type="compositionally biased region" description="Polar residues" evidence="5">
    <location>
        <begin position="254"/>
        <end position="284"/>
    </location>
</feature>
<dbReference type="Pfam" id="PF13920">
    <property type="entry name" value="zf-C3HC4_3"/>
    <property type="match status" value="1"/>
</dbReference>
<dbReference type="InterPro" id="IPR013083">
    <property type="entry name" value="Znf_RING/FYVE/PHD"/>
</dbReference>
<feature type="region of interest" description="Disordered" evidence="5">
    <location>
        <begin position="149"/>
        <end position="300"/>
    </location>
</feature>
<accession>A0ABQ9FGT3</accession>
<dbReference type="PANTHER" id="PTHR10044">
    <property type="entry name" value="INHIBITOR OF APOPTOSIS"/>
    <property type="match status" value="1"/>
</dbReference>
<dbReference type="Pfam" id="PF00653">
    <property type="entry name" value="BIR"/>
    <property type="match status" value="3"/>
</dbReference>
<feature type="compositionally biased region" description="Polar residues" evidence="5">
    <location>
        <begin position="600"/>
        <end position="635"/>
    </location>
</feature>
<dbReference type="SMART" id="SM00238">
    <property type="entry name" value="BIR"/>
    <property type="match status" value="3"/>
</dbReference>
<evidence type="ECO:0000313" key="8">
    <source>
        <dbReference type="Proteomes" id="UP001217089"/>
    </source>
</evidence>
<feature type="region of interest" description="Disordered" evidence="5">
    <location>
        <begin position="594"/>
        <end position="711"/>
    </location>
</feature>
<reference evidence="7 8" key="1">
    <citation type="submission" date="2022-12" db="EMBL/GenBank/DDBJ databases">
        <title>Chromosome-level genome of Tegillarca granosa.</title>
        <authorList>
            <person name="Kim J."/>
        </authorList>
    </citation>
    <scope>NUCLEOTIDE SEQUENCE [LARGE SCALE GENOMIC DNA]</scope>
    <source>
        <strain evidence="7">Teg-2019</strain>
        <tissue evidence="7">Adductor muscle</tissue>
    </source>
</reference>
<dbReference type="Gene3D" id="1.10.1170.10">
    <property type="entry name" value="Inhibitor Of Apoptosis Protein (2mihbC-IAP-1), Chain A"/>
    <property type="match status" value="3"/>
</dbReference>
<evidence type="ECO:0000256" key="3">
    <source>
        <dbReference type="ARBA" id="ARBA00022833"/>
    </source>
</evidence>
<dbReference type="Gene3D" id="1.10.8.10">
    <property type="entry name" value="DNA helicase RuvA subunit, C-terminal domain"/>
    <property type="match status" value="1"/>
</dbReference>
<feature type="compositionally biased region" description="Low complexity" evidence="5">
    <location>
        <begin position="233"/>
        <end position="244"/>
    </location>
</feature>
<evidence type="ECO:0000256" key="2">
    <source>
        <dbReference type="ARBA" id="ARBA00022771"/>
    </source>
</evidence>
<feature type="compositionally biased region" description="Low complexity" evidence="5">
    <location>
        <begin position="202"/>
        <end position="224"/>
    </location>
</feature>
<evidence type="ECO:0000259" key="6">
    <source>
        <dbReference type="PROSITE" id="PS50089"/>
    </source>
</evidence>
<dbReference type="InterPro" id="IPR001370">
    <property type="entry name" value="BIR_rpt"/>
</dbReference>
<dbReference type="SMART" id="SM00184">
    <property type="entry name" value="RING"/>
    <property type="match status" value="1"/>
</dbReference>
<organism evidence="7 8">
    <name type="scientific">Tegillarca granosa</name>
    <name type="common">Malaysian cockle</name>
    <name type="synonym">Anadara granosa</name>
    <dbReference type="NCBI Taxonomy" id="220873"/>
    <lineage>
        <taxon>Eukaryota</taxon>
        <taxon>Metazoa</taxon>
        <taxon>Spiralia</taxon>
        <taxon>Lophotrochozoa</taxon>
        <taxon>Mollusca</taxon>
        <taxon>Bivalvia</taxon>
        <taxon>Autobranchia</taxon>
        <taxon>Pteriomorphia</taxon>
        <taxon>Arcoida</taxon>
        <taxon>Arcoidea</taxon>
        <taxon>Arcidae</taxon>
        <taxon>Tegillarca</taxon>
    </lineage>
</organism>
<comment type="similarity">
    <text evidence="1">Belongs to the IAP family.</text>
</comment>
<evidence type="ECO:0000313" key="7">
    <source>
        <dbReference type="EMBL" id="KAJ8315475.1"/>
    </source>
</evidence>
<feature type="compositionally biased region" description="Low complexity" evidence="5">
    <location>
        <begin position="153"/>
        <end position="168"/>
    </location>
</feature>
<feature type="domain" description="RING-type" evidence="6">
    <location>
        <begin position="724"/>
        <end position="759"/>
    </location>
</feature>
<name>A0ABQ9FGT3_TEGGR</name>
<feature type="compositionally biased region" description="Low complexity" evidence="5">
    <location>
        <begin position="673"/>
        <end position="709"/>
    </location>
</feature>